<keyword evidence="2" id="KW-0812">Transmembrane</keyword>
<dbReference type="Pfam" id="PF03816">
    <property type="entry name" value="LytR_cpsA_psr"/>
    <property type="match status" value="1"/>
</dbReference>
<name>A0ABT7UD72_9FIRM</name>
<evidence type="ECO:0000313" key="6">
    <source>
        <dbReference type="Proteomes" id="UP001529340"/>
    </source>
</evidence>
<feature type="domain" description="DNA polymerase processivity factor" evidence="3">
    <location>
        <begin position="106"/>
        <end position="179"/>
    </location>
</feature>
<dbReference type="InterPro" id="IPR050922">
    <property type="entry name" value="LytR/CpsA/Psr_CW_biosynth"/>
</dbReference>
<evidence type="ECO:0000259" key="3">
    <source>
        <dbReference type="Pfam" id="PF02916"/>
    </source>
</evidence>
<dbReference type="Proteomes" id="UP001529340">
    <property type="component" value="Unassembled WGS sequence"/>
</dbReference>
<comment type="caution">
    <text evidence="5">The sequence shown here is derived from an EMBL/GenBank/DDBJ whole genome shotgun (WGS) entry which is preliminary data.</text>
</comment>
<feature type="transmembrane region" description="Helical" evidence="2">
    <location>
        <begin position="12"/>
        <end position="31"/>
    </location>
</feature>
<dbReference type="Gene3D" id="3.40.630.190">
    <property type="entry name" value="LCP protein"/>
    <property type="match status" value="1"/>
</dbReference>
<feature type="transmembrane region" description="Helical" evidence="2">
    <location>
        <begin position="68"/>
        <end position="89"/>
    </location>
</feature>
<keyword evidence="2" id="KW-1133">Transmembrane helix</keyword>
<accession>A0ABT7UD72</accession>
<feature type="transmembrane region" description="Helical" evidence="2">
    <location>
        <begin position="37"/>
        <end position="56"/>
    </location>
</feature>
<keyword evidence="2" id="KW-0472">Membrane</keyword>
<dbReference type="PANTHER" id="PTHR33392:SF6">
    <property type="entry name" value="POLYISOPRENYL-TEICHOIC ACID--PEPTIDOGLYCAN TEICHOIC ACID TRANSFERASE TAGU"/>
    <property type="match status" value="1"/>
</dbReference>
<sequence length="489" mass="53548">MKRKIWKTPGWYLFLLLLILSIAAVVQVVVLGVIPTLYLVIGIVALLLINLLLYFMLVSRRVNKINRILGSVLTVFVCAALIVGNLYLYKTNSLFGNITHSGEQRHELSVVVKADSDIESIGDLNASIATSSSTDADVISDFVADVKNKENVDVQTEDAGPLLDMVQTLYDDESEAILLDESYRSMISEQEEYSAFEDETKVIYTYVYYTEISANTSAVDVTQEPFTVLVTGIDTYGSIATTSRSDVNMLVTVNPVTKNIQLVSIPRDYYVETDCDPNLGCAVGEMDKLTHTGLHGADTTRATLEKLFGIDINYTLRVNFSSVQNIVDALGGITVDNTDGYAFSIGGYTFTQSVMELNGDQALMFARERKSFAEGDRERGRNQMRVIQGMIDKATSPAILTSYMSFLDAVGDSFETDMSSSDIRALVNMQLSQGGSWTIGSVSVNGTGGTDYCYELGNYAYVMYPDMDTVEAAVEAIQNVENGGDPTNG</sequence>
<gene>
    <name evidence="5" type="ORF">QUV96_07990</name>
</gene>
<evidence type="ECO:0000313" key="5">
    <source>
        <dbReference type="EMBL" id="MDM8157576.1"/>
    </source>
</evidence>
<dbReference type="InterPro" id="IPR004190">
    <property type="entry name" value="DNA_pol_proc_fac"/>
</dbReference>
<reference evidence="5 6" key="3">
    <citation type="submission" date="2023-06" db="EMBL/GenBank/DDBJ databases">
        <authorList>
            <person name="Zeman M."/>
            <person name="Kubasova T."/>
            <person name="Jahodarova E."/>
            <person name="Nykrynova M."/>
            <person name="Rychlik I."/>
        </authorList>
    </citation>
    <scope>NUCLEOTIDE SEQUENCE [LARGE SCALE GENOMIC DNA]</scope>
    <source>
        <strain evidence="5 6">ET39</strain>
    </source>
</reference>
<organism evidence="5 6">
    <name type="scientific">Amedibacillus dolichus</name>
    <dbReference type="NCBI Taxonomy" id="31971"/>
    <lineage>
        <taxon>Bacteria</taxon>
        <taxon>Bacillati</taxon>
        <taxon>Bacillota</taxon>
        <taxon>Erysipelotrichia</taxon>
        <taxon>Erysipelotrichales</taxon>
        <taxon>Erysipelotrichaceae</taxon>
        <taxon>Amedibacillus</taxon>
    </lineage>
</organism>
<dbReference type="Pfam" id="PF02916">
    <property type="entry name" value="DNA_PPF"/>
    <property type="match status" value="1"/>
</dbReference>
<dbReference type="NCBIfam" id="TIGR00350">
    <property type="entry name" value="lytR_cpsA_psr"/>
    <property type="match status" value="1"/>
</dbReference>
<evidence type="ECO:0000259" key="4">
    <source>
        <dbReference type="Pfam" id="PF03816"/>
    </source>
</evidence>
<evidence type="ECO:0000256" key="2">
    <source>
        <dbReference type="SAM" id="Phobius"/>
    </source>
</evidence>
<evidence type="ECO:0000256" key="1">
    <source>
        <dbReference type="ARBA" id="ARBA00006068"/>
    </source>
</evidence>
<dbReference type="InterPro" id="IPR004474">
    <property type="entry name" value="LytR_CpsA_psr"/>
</dbReference>
<keyword evidence="6" id="KW-1185">Reference proteome</keyword>
<reference evidence="5 6" key="1">
    <citation type="submission" date="2023-06" db="EMBL/GenBank/DDBJ databases">
        <title>Identification and characterization of horizontal gene transfer across gut microbiota members of farm animals based on homology search.</title>
        <authorList>
            <person name="Schwarzerova J."/>
            <person name="Nykrynova M."/>
            <person name="Jureckova K."/>
            <person name="Cejkova D."/>
            <person name="Rychlik I."/>
        </authorList>
    </citation>
    <scope>NUCLEOTIDE SEQUENCE [LARGE SCALE GENOMIC DNA]</scope>
    <source>
        <strain evidence="5 6">ET39</strain>
    </source>
</reference>
<comment type="similarity">
    <text evidence="1">Belongs to the LytR/CpsA/Psr (LCP) family.</text>
</comment>
<proteinExistence type="inferred from homology"/>
<feature type="domain" description="Cell envelope-related transcriptional attenuator" evidence="4">
    <location>
        <begin position="244"/>
        <end position="395"/>
    </location>
</feature>
<dbReference type="PANTHER" id="PTHR33392">
    <property type="entry name" value="POLYISOPRENYL-TEICHOIC ACID--PEPTIDOGLYCAN TEICHOIC ACID TRANSFERASE TAGU"/>
    <property type="match status" value="1"/>
</dbReference>
<dbReference type="RefSeq" id="WP_289608018.1">
    <property type="nucleotide sequence ID" value="NZ_JAUDCG010000033.1"/>
</dbReference>
<dbReference type="Gene3D" id="3.40.190.10">
    <property type="entry name" value="Periplasmic binding protein-like II"/>
    <property type="match status" value="1"/>
</dbReference>
<protein>
    <submittedName>
        <fullName evidence="5">LCP family protein</fullName>
    </submittedName>
</protein>
<reference evidence="6" key="2">
    <citation type="submission" date="2023-06" db="EMBL/GenBank/DDBJ databases">
        <title>Identification and characterization of horizontal gene transfer across gut microbiota members of farm animals based on homology search.</title>
        <authorList>
            <person name="Zeman M."/>
            <person name="Kubasova T."/>
            <person name="Jahodarova E."/>
            <person name="Nykrynova M."/>
            <person name="Rychlik I."/>
        </authorList>
    </citation>
    <scope>NUCLEOTIDE SEQUENCE [LARGE SCALE GENOMIC DNA]</scope>
    <source>
        <strain evidence="6">ET39</strain>
    </source>
</reference>
<dbReference type="EMBL" id="JAUDCG010000033">
    <property type="protein sequence ID" value="MDM8157576.1"/>
    <property type="molecule type" value="Genomic_DNA"/>
</dbReference>